<keyword evidence="3" id="KW-1185">Reference proteome</keyword>
<dbReference type="Proteomes" id="UP001331761">
    <property type="component" value="Unassembled WGS sequence"/>
</dbReference>
<sequence>MVSTLRESDSAGRTCGSFLRTDLNSKSHNNIALETVVRAGCSKEAVALTRQLEISPSEVEELVTKFNEEDGALLAQQLKKELTDEWSSSSLFGGLGADQAGLVVGDSLLQTYDLLCNINLHLLIMQRELLKHEEKIRELCSKDETTTSSFADHGNKNQLLRLLRSLSKASASLRDRIFSLQCTITGDSLESAKNKSFISNLSYLTCGIGVFFGLILLRHQFSNLP</sequence>
<evidence type="ECO:0000313" key="2">
    <source>
        <dbReference type="EMBL" id="KAK5982854.1"/>
    </source>
</evidence>
<keyword evidence="1" id="KW-1133">Transmembrane helix</keyword>
<dbReference type="AlphaFoldDB" id="A0AAN8FSS8"/>
<keyword evidence="1" id="KW-0472">Membrane</keyword>
<accession>A0AAN8FSS8</accession>
<evidence type="ECO:0000313" key="3">
    <source>
        <dbReference type="Proteomes" id="UP001331761"/>
    </source>
</evidence>
<feature type="transmembrane region" description="Helical" evidence="1">
    <location>
        <begin position="197"/>
        <end position="217"/>
    </location>
</feature>
<protein>
    <submittedName>
        <fullName evidence="2">Uncharacterized protein</fullName>
    </submittedName>
</protein>
<dbReference type="EMBL" id="WIXE01004640">
    <property type="protein sequence ID" value="KAK5982854.1"/>
    <property type="molecule type" value="Genomic_DNA"/>
</dbReference>
<name>A0AAN8FSS8_TRICO</name>
<gene>
    <name evidence="2" type="ORF">GCK32_016327</name>
</gene>
<evidence type="ECO:0000256" key="1">
    <source>
        <dbReference type="SAM" id="Phobius"/>
    </source>
</evidence>
<organism evidence="2 3">
    <name type="scientific">Trichostrongylus colubriformis</name>
    <name type="common">Black scour worm</name>
    <dbReference type="NCBI Taxonomy" id="6319"/>
    <lineage>
        <taxon>Eukaryota</taxon>
        <taxon>Metazoa</taxon>
        <taxon>Ecdysozoa</taxon>
        <taxon>Nematoda</taxon>
        <taxon>Chromadorea</taxon>
        <taxon>Rhabditida</taxon>
        <taxon>Rhabditina</taxon>
        <taxon>Rhabditomorpha</taxon>
        <taxon>Strongyloidea</taxon>
        <taxon>Trichostrongylidae</taxon>
        <taxon>Trichostrongylus</taxon>
    </lineage>
</organism>
<reference evidence="2 3" key="1">
    <citation type="submission" date="2019-10" db="EMBL/GenBank/DDBJ databases">
        <title>Assembly and Annotation for the nematode Trichostrongylus colubriformis.</title>
        <authorList>
            <person name="Martin J."/>
        </authorList>
    </citation>
    <scope>NUCLEOTIDE SEQUENCE [LARGE SCALE GENOMIC DNA]</scope>
    <source>
        <strain evidence="2">G859</strain>
        <tissue evidence="2">Whole worm</tissue>
    </source>
</reference>
<proteinExistence type="predicted"/>
<comment type="caution">
    <text evidence="2">The sequence shown here is derived from an EMBL/GenBank/DDBJ whole genome shotgun (WGS) entry which is preliminary data.</text>
</comment>
<keyword evidence="1" id="KW-0812">Transmembrane</keyword>